<keyword evidence="3" id="KW-0732">Signal</keyword>
<keyword evidence="2" id="KW-1133">Transmembrane helix</keyword>
<keyword evidence="2" id="KW-0472">Membrane</keyword>
<organism evidence="5 6">
    <name type="scientific">Nocardioides simplex</name>
    <name type="common">Arthrobacter simplex</name>
    <dbReference type="NCBI Taxonomy" id="2045"/>
    <lineage>
        <taxon>Bacteria</taxon>
        <taxon>Bacillati</taxon>
        <taxon>Actinomycetota</taxon>
        <taxon>Actinomycetes</taxon>
        <taxon>Propionibacteriales</taxon>
        <taxon>Nocardioidaceae</taxon>
        <taxon>Pimelobacter</taxon>
    </lineage>
</organism>
<evidence type="ECO:0000313" key="5">
    <source>
        <dbReference type="EMBL" id="KAB2812059.1"/>
    </source>
</evidence>
<dbReference type="AlphaFoldDB" id="A0A7J5E1G3"/>
<keyword evidence="2" id="KW-0812">Transmembrane</keyword>
<feature type="signal peptide" evidence="3">
    <location>
        <begin position="1"/>
        <end position="25"/>
    </location>
</feature>
<dbReference type="PROSITE" id="PS51257">
    <property type="entry name" value="PROKAR_LIPOPROTEIN"/>
    <property type="match status" value="1"/>
</dbReference>
<reference evidence="5 6" key="1">
    <citation type="submission" date="2019-09" db="EMBL/GenBank/DDBJ databases">
        <title>Pimelobacter sp. isolated from Paulinella.</title>
        <authorList>
            <person name="Jeong S.E."/>
        </authorList>
    </citation>
    <scope>NUCLEOTIDE SEQUENCE [LARGE SCALE GENOMIC DNA]</scope>
    <source>
        <strain evidence="5 6">Pch-N</strain>
    </source>
</reference>
<comment type="caution">
    <text evidence="5">The sequence shown here is derived from an EMBL/GenBank/DDBJ whole genome shotgun (WGS) entry which is preliminary data.</text>
</comment>
<proteinExistence type="predicted"/>
<accession>A0A7J5E1G3</accession>
<feature type="transmembrane region" description="Helical" evidence="2">
    <location>
        <begin position="282"/>
        <end position="306"/>
    </location>
</feature>
<dbReference type="InterPro" id="IPR025645">
    <property type="entry name" value="DUF4349"/>
</dbReference>
<feature type="compositionally biased region" description="Low complexity" evidence="1">
    <location>
        <begin position="36"/>
        <end position="48"/>
    </location>
</feature>
<feature type="domain" description="DUF4349" evidence="4">
    <location>
        <begin position="93"/>
        <end position="303"/>
    </location>
</feature>
<feature type="region of interest" description="Disordered" evidence="1">
    <location>
        <begin position="25"/>
        <end position="93"/>
    </location>
</feature>
<evidence type="ECO:0000256" key="1">
    <source>
        <dbReference type="SAM" id="MobiDB-lite"/>
    </source>
</evidence>
<dbReference type="RefSeq" id="WP_151579457.1">
    <property type="nucleotide sequence ID" value="NZ_JBIWND010000011.1"/>
</dbReference>
<evidence type="ECO:0000256" key="2">
    <source>
        <dbReference type="SAM" id="Phobius"/>
    </source>
</evidence>
<evidence type="ECO:0000256" key="3">
    <source>
        <dbReference type="SAM" id="SignalP"/>
    </source>
</evidence>
<evidence type="ECO:0000259" key="4">
    <source>
        <dbReference type="Pfam" id="PF14257"/>
    </source>
</evidence>
<dbReference type="Proteomes" id="UP000449906">
    <property type="component" value="Unassembled WGS sequence"/>
</dbReference>
<evidence type="ECO:0000313" key="6">
    <source>
        <dbReference type="Proteomes" id="UP000449906"/>
    </source>
</evidence>
<protein>
    <submittedName>
        <fullName evidence="5">DUF4349 domain-containing protein</fullName>
    </submittedName>
</protein>
<feature type="compositionally biased region" description="Low complexity" evidence="1">
    <location>
        <begin position="67"/>
        <end position="84"/>
    </location>
</feature>
<gene>
    <name evidence="5" type="ORF">F9L07_09540</name>
</gene>
<name>A0A7J5E1G3_NOCSI</name>
<dbReference type="EMBL" id="WBVM01000001">
    <property type="protein sequence ID" value="KAB2812059.1"/>
    <property type="molecule type" value="Genomic_DNA"/>
</dbReference>
<sequence>MKQTRSRLTLALAGAAAVVSLAACAGSGGESDSADADGSSGGHAAVAATRDAPESGDLGTMSKQESAADADPAAGAPASPASPGQQDDGTAPAVISTGTVSLEDEDVARTRLEVRKIVDRFRGTVSEQETITGEKGEVTSARLVLRVPADRFDEVVGALEGVATLTDSSTSSEDVTGEVVDVEARIRAQRKSVERIEALLARAETIEQVVAVETQLARRQADLDALVSRQKWLADQTGMSTISVYVEQPPKKDAGRDDDEDGFLGGLQRGWDSFVDGVGGAALVLGFALPWLIVLALLGAPLVWLLRRRAARRPAASPTPPAPATP</sequence>
<feature type="chain" id="PRO_5029703112" evidence="3">
    <location>
        <begin position="26"/>
        <end position="326"/>
    </location>
</feature>
<dbReference type="Pfam" id="PF14257">
    <property type="entry name" value="DUF4349"/>
    <property type="match status" value="1"/>
</dbReference>